<sequence>MTDLSNAPSNPVLRVIYNHYNDTTARRSPEQIEREERIGLGPLSMPFNRWLLFPAAFIFQAICGSLYAWSVFNDPIDKLIYGSNAAGKALQHNAVISFYIAVGCFGCSAAINGPWLERVGPRKASLVGTTLFFIGNMIAAVGIHTKLIGLIYFGYGFVGGAGLGLCYISPVSALQKWFPDRRGLAAGFAVCGFGAGSIALAKVPLPLTKAIGLTNTFITLGCCYFAVMFMCCLVFRIPPPGFTVNGLDVYRNKVDANGDIEAYTTQKSASNMRDPASTMTLIDSIFSTEYRLIYLMFFGNSLAGLVFLSRLATIVVDIFGKSDATGATIVAINGGFNLAGRLFFATASDKLGRKTCYIIMLVVQVIVLATLPTIMENQSYPAFLAAIWMLTACYGGGFGCIPAFLCDMFGPSNIGALHGIILTAWAVAGVGGGLLFTKIFNDLLASGQYTVKDVHIYAINFYWILAIASIGFFVIGFVKTTIRDRLMPKREGEFSRLRLFGRIIRFGSFGVEYVGKDKEEAEWSAFVNSRSSPDTLQEVDAQMHRDGKAEVDELKM</sequence>
<comment type="similarity">
    <text evidence="2">Belongs to the major facilitator superfamily. Monocarboxylate porter (TC 2.A.1.13) family.</text>
</comment>
<feature type="transmembrane region" description="Helical" evidence="3">
    <location>
        <begin position="150"/>
        <end position="171"/>
    </location>
</feature>
<accession>A0A9P5SCC4</accession>
<evidence type="ECO:0000313" key="5">
    <source>
        <dbReference type="EMBL" id="KAF9325505.1"/>
    </source>
</evidence>
<feature type="transmembrane region" description="Helical" evidence="3">
    <location>
        <begin position="183"/>
        <end position="205"/>
    </location>
</feature>
<name>A0A9P5SCC4_9FUNG</name>
<feature type="transmembrane region" description="Helical" evidence="3">
    <location>
        <begin position="324"/>
        <end position="344"/>
    </location>
</feature>
<evidence type="ECO:0000256" key="3">
    <source>
        <dbReference type="SAM" id="Phobius"/>
    </source>
</evidence>
<feature type="transmembrane region" description="Helical" evidence="3">
    <location>
        <begin position="356"/>
        <end position="374"/>
    </location>
</feature>
<evidence type="ECO:0000259" key="4">
    <source>
        <dbReference type="PROSITE" id="PS50850"/>
    </source>
</evidence>
<feature type="transmembrane region" description="Helical" evidence="3">
    <location>
        <begin position="417"/>
        <end position="436"/>
    </location>
</feature>
<dbReference type="Gene3D" id="1.20.1250.20">
    <property type="entry name" value="MFS general substrate transporter like domains"/>
    <property type="match status" value="2"/>
</dbReference>
<keyword evidence="6" id="KW-1185">Reference proteome</keyword>
<dbReference type="PANTHER" id="PTHR11360">
    <property type="entry name" value="MONOCARBOXYLATE TRANSPORTER"/>
    <property type="match status" value="1"/>
</dbReference>
<feature type="transmembrane region" description="Helical" evidence="3">
    <location>
        <begin position="92"/>
        <end position="112"/>
    </location>
</feature>
<comment type="caution">
    <text evidence="5">The sequence shown here is derived from an EMBL/GenBank/DDBJ whole genome shotgun (WGS) entry which is preliminary data.</text>
</comment>
<dbReference type="InterPro" id="IPR036259">
    <property type="entry name" value="MFS_trans_sf"/>
</dbReference>
<dbReference type="GO" id="GO:0022857">
    <property type="term" value="F:transmembrane transporter activity"/>
    <property type="evidence" value="ECO:0007669"/>
    <property type="project" value="InterPro"/>
</dbReference>
<dbReference type="SUPFAM" id="SSF103473">
    <property type="entry name" value="MFS general substrate transporter"/>
    <property type="match status" value="1"/>
</dbReference>
<dbReference type="Pfam" id="PF07690">
    <property type="entry name" value="MFS_1"/>
    <property type="match status" value="1"/>
</dbReference>
<dbReference type="Proteomes" id="UP000696485">
    <property type="component" value="Unassembled WGS sequence"/>
</dbReference>
<dbReference type="GO" id="GO:0016020">
    <property type="term" value="C:membrane"/>
    <property type="evidence" value="ECO:0007669"/>
    <property type="project" value="UniProtKB-SubCell"/>
</dbReference>
<evidence type="ECO:0000256" key="2">
    <source>
        <dbReference type="ARBA" id="ARBA00006727"/>
    </source>
</evidence>
<gene>
    <name evidence="5" type="ORF">BG006_011024</name>
</gene>
<feature type="domain" description="Major facilitator superfamily (MFS) profile" evidence="4">
    <location>
        <begin position="48"/>
        <end position="483"/>
    </location>
</feature>
<dbReference type="PROSITE" id="PS50850">
    <property type="entry name" value="MFS"/>
    <property type="match status" value="1"/>
</dbReference>
<proteinExistence type="inferred from homology"/>
<dbReference type="EMBL" id="JAAAUY010000914">
    <property type="protein sequence ID" value="KAF9325505.1"/>
    <property type="molecule type" value="Genomic_DNA"/>
</dbReference>
<reference evidence="5" key="1">
    <citation type="journal article" date="2020" name="Fungal Divers.">
        <title>Resolving the Mortierellaceae phylogeny through synthesis of multi-gene phylogenetics and phylogenomics.</title>
        <authorList>
            <person name="Vandepol N."/>
            <person name="Liber J."/>
            <person name="Desiro A."/>
            <person name="Na H."/>
            <person name="Kennedy M."/>
            <person name="Barry K."/>
            <person name="Grigoriev I.V."/>
            <person name="Miller A.N."/>
            <person name="O'Donnell K."/>
            <person name="Stajich J.E."/>
            <person name="Bonito G."/>
        </authorList>
    </citation>
    <scope>NUCLEOTIDE SEQUENCE</scope>
    <source>
        <strain evidence="5">NVP1</strain>
    </source>
</reference>
<protein>
    <recommendedName>
        <fullName evidence="4">Major facilitator superfamily (MFS) profile domain-containing protein</fullName>
    </recommendedName>
</protein>
<feature type="transmembrane region" description="Helical" evidence="3">
    <location>
        <begin position="50"/>
        <end position="72"/>
    </location>
</feature>
<keyword evidence="3" id="KW-0812">Transmembrane</keyword>
<dbReference type="InterPro" id="IPR011701">
    <property type="entry name" value="MFS"/>
</dbReference>
<feature type="transmembrane region" description="Helical" evidence="3">
    <location>
        <begin position="456"/>
        <end position="478"/>
    </location>
</feature>
<organism evidence="5 6">
    <name type="scientific">Podila minutissima</name>
    <dbReference type="NCBI Taxonomy" id="64525"/>
    <lineage>
        <taxon>Eukaryota</taxon>
        <taxon>Fungi</taxon>
        <taxon>Fungi incertae sedis</taxon>
        <taxon>Mucoromycota</taxon>
        <taxon>Mortierellomycotina</taxon>
        <taxon>Mortierellomycetes</taxon>
        <taxon>Mortierellales</taxon>
        <taxon>Mortierellaceae</taxon>
        <taxon>Podila</taxon>
    </lineage>
</organism>
<evidence type="ECO:0000256" key="1">
    <source>
        <dbReference type="ARBA" id="ARBA00004141"/>
    </source>
</evidence>
<dbReference type="CDD" id="cd17353">
    <property type="entry name" value="MFS_OFA_like"/>
    <property type="match status" value="1"/>
</dbReference>
<feature type="transmembrane region" description="Helical" evidence="3">
    <location>
        <begin position="124"/>
        <end position="144"/>
    </location>
</feature>
<dbReference type="InterPro" id="IPR050327">
    <property type="entry name" value="Proton-linked_MCT"/>
</dbReference>
<keyword evidence="3" id="KW-0472">Membrane</keyword>
<comment type="subcellular location">
    <subcellularLocation>
        <location evidence="1">Membrane</location>
        <topology evidence="1">Multi-pass membrane protein</topology>
    </subcellularLocation>
</comment>
<feature type="transmembrane region" description="Helical" evidence="3">
    <location>
        <begin position="292"/>
        <end position="312"/>
    </location>
</feature>
<feature type="transmembrane region" description="Helical" evidence="3">
    <location>
        <begin position="380"/>
        <end position="405"/>
    </location>
</feature>
<feature type="transmembrane region" description="Helical" evidence="3">
    <location>
        <begin position="217"/>
        <end position="235"/>
    </location>
</feature>
<dbReference type="PANTHER" id="PTHR11360:SF317">
    <property type="entry name" value="MAJOR FACILITATOR SUPERFAMILY (MFS) PROFILE DOMAIN-CONTAINING PROTEIN-RELATED"/>
    <property type="match status" value="1"/>
</dbReference>
<dbReference type="InterPro" id="IPR020846">
    <property type="entry name" value="MFS_dom"/>
</dbReference>
<keyword evidence="3" id="KW-1133">Transmembrane helix</keyword>
<dbReference type="AlphaFoldDB" id="A0A9P5SCC4"/>
<evidence type="ECO:0000313" key="6">
    <source>
        <dbReference type="Proteomes" id="UP000696485"/>
    </source>
</evidence>